<name>A0A1V9XIF4_9ACAR</name>
<dbReference type="InterPro" id="IPR036179">
    <property type="entry name" value="Ig-like_dom_sf"/>
</dbReference>
<dbReference type="STRING" id="418985.A0A1V9XIF4"/>
<dbReference type="InterPro" id="IPR013783">
    <property type="entry name" value="Ig-like_fold"/>
</dbReference>
<dbReference type="SUPFAM" id="SSF48726">
    <property type="entry name" value="Immunoglobulin"/>
    <property type="match status" value="2"/>
</dbReference>
<reference evidence="3 4" key="1">
    <citation type="journal article" date="2017" name="Gigascience">
        <title>Draft genome of the honey bee ectoparasitic mite, Tropilaelaps mercedesae, is shaped by the parasitic life history.</title>
        <authorList>
            <person name="Dong X."/>
            <person name="Armstrong S.D."/>
            <person name="Xia D."/>
            <person name="Makepeace B.L."/>
            <person name="Darby A.C."/>
            <person name="Kadowaki T."/>
        </authorList>
    </citation>
    <scope>NUCLEOTIDE SEQUENCE [LARGE SCALE GENOMIC DNA]</scope>
    <source>
        <strain evidence="3">Wuxi-XJTLU</strain>
    </source>
</reference>
<dbReference type="FunFam" id="2.60.40.10:FF:000107">
    <property type="entry name" value="Myosin, light chain kinase a"/>
    <property type="match status" value="1"/>
</dbReference>
<evidence type="ECO:0000313" key="4">
    <source>
        <dbReference type="Proteomes" id="UP000192247"/>
    </source>
</evidence>
<dbReference type="InParanoid" id="A0A1V9XIF4"/>
<gene>
    <name evidence="3" type="ORF">BIW11_09936</name>
</gene>
<dbReference type="EMBL" id="MNPL01010419">
    <property type="protein sequence ID" value="OQR73132.1"/>
    <property type="molecule type" value="Genomic_DNA"/>
</dbReference>
<comment type="caution">
    <text evidence="3">The sequence shown here is derived from an EMBL/GenBank/DDBJ whole genome shotgun (WGS) entry which is preliminary data.</text>
</comment>
<dbReference type="AlphaFoldDB" id="A0A1V9XIF4"/>
<accession>A0A1V9XIF4</accession>
<evidence type="ECO:0000256" key="1">
    <source>
        <dbReference type="ARBA" id="ARBA00023319"/>
    </source>
</evidence>
<keyword evidence="1" id="KW-0393">Immunoglobulin domain</keyword>
<dbReference type="InterPro" id="IPR003599">
    <property type="entry name" value="Ig_sub"/>
</dbReference>
<sequence>MEEPPRLERPLANVSVKAGEPLRLSCCVAGTRPTIVWLHNSKNLAEARDVQIHRLDSTGECSIEIRETFPRHAGIYTLLARNSQGETYTSCNVTLSNKPPPETSDSELASDLELSKPVVRQGLRDQTVVEGRPARLDCTIIGAPEPEVI</sequence>
<dbReference type="PANTHER" id="PTHR47633">
    <property type="entry name" value="IMMUNOGLOBULIN"/>
    <property type="match status" value="1"/>
</dbReference>
<dbReference type="PROSITE" id="PS50835">
    <property type="entry name" value="IG_LIKE"/>
    <property type="match status" value="1"/>
</dbReference>
<proteinExistence type="predicted"/>
<dbReference type="Pfam" id="PF07679">
    <property type="entry name" value="I-set"/>
    <property type="match status" value="1"/>
</dbReference>
<evidence type="ECO:0000259" key="2">
    <source>
        <dbReference type="PROSITE" id="PS50835"/>
    </source>
</evidence>
<feature type="non-terminal residue" evidence="3">
    <location>
        <position position="149"/>
    </location>
</feature>
<organism evidence="3 4">
    <name type="scientific">Tropilaelaps mercedesae</name>
    <dbReference type="NCBI Taxonomy" id="418985"/>
    <lineage>
        <taxon>Eukaryota</taxon>
        <taxon>Metazoa</taxon>
        <taxon>Ecdysozoa</taxon>
        <taxon>Arthropoda</taxon>
        <taxon>Chelicerata</taxon>
        <taxon>Arachnida</taxon>
        <taxon>Acari</taxon>
        <taxon>Parasitiformes</taxon>
        <taxon>Mesostigmata</taxon>
        <taxon>Gamasina</taxon>
        <taxon>Dermanyssoidea</taxon>
        <taxon>Laelapidae</taxon>
        <taxon>Tropilaelaps</taxon>
    </lineage>
</organism>
<evidence type="ECO:0000313" key="3">
    <source>
        <dbReference type="EMBL" id="OQR73132.1"/>
    </source>
</evidence>
<protein>
    <recommendedName>
        <fullName evidence="2">Ig-like domain-containing protein</fullName>
    </recommendedName>
</protein>
<feature type="domain" description="Ig-like" evidence="2">
    <location>
        <begin position="5"/>
        <end position="94"/>
    </location>
</feature>
<dbReference type="SMART" id="SM00409">
    <property type="entry name" value="IG"/>
    <property type="match status" value="1"/>
</dbReference>
<keyword evidence="4" id="KW-1185">Reference proteome</keyword>
<dbReference type="OrthoDB" id="6424929at2759"/>
<dbReference type="InterPro" id="IPR007110">
    <property type="entry name" value="Ig-like_dom"/>
</dbReference>
<dbReference type="Gene3D" id="2.60.40.10">
    <property type="entry name" value="Immunoglobulins"/>
    <property type="match status" value="1"/>
</dbReference>
<dbReference type="Proteomes" id="UP000192247">
    <property type="component" value="Unassembled WGS sequence"/>
</dbReference>
<dbReference type="InterPro" id="IPR013098">
    <property type="entry name" value="Ig_I-set"/>
</dbReference>